<keyword evidence="4" id="KW-0788">Thiol protease</keyword>
<keyword evidence="3" id="KW-0378">Hydrolase</keyword>
<dbReference type="AlphaFoldDB" id="A0A3N0HYQ2"/>
<evidence type="ECO:0000256" key="4">
    <source>
        <dbReference type="ARBA" id="ARBA00022807"/>
    </source>
</evidence>
<sequence>MKYKDTSLIQDQKVMTYESKTYRMEVSGLELDEKGDQNVVFKLSKKNTVLPSTEQKKTTVSVEVPKPNLEVSQSTIDTIQNKTVDLTSYVSTDEDATITLKGDVNYAQVGTYTVTATATNEAGGSTSTNLTVNVNKDDFYDKIAEAAKAQVGVNQDCTMLVTNSLKAVGINFHGWPSEYLSLGDQTDNPVPGDICVYQGHVSIYIGNGQAVHGGWNGNQTVITNVQCSTPLIAYVHVRH</sequence>
<dbReference type="PROSITE" id="PS51935">
    <property type="entry name" value="NLPC_P60"/>
    <property type="match status" value="1"/>
</dbReference>
<dbReference type="GO" id="GO:0008234">
    <property type="term" value="F:cysteine-type peptidase activity"/>
    <property type="evidence" value="ECO:0007669"/>
    <property type="project" value="UniProtKB-KW"/>
</dbReference>
<organism evidence="6 7">
    <name type="scientific">Absicoccus porci</name>
    <dbReference type="NCBI Taxonomy" id="2486576"/>
    <lineage>
        <taxon>Bacteria</taxon>
        <taxon>Bacillati</taxon>
        <taxon>Bacillota</taxon>
        <taxon>Erysipelotrichia</taxon>
        <taxon>Erysipelotrichales</taxon>
        <taxon>Erysipelotrichaceae</taxon>
        <taxon>Absicoccus</taxon>
    </lineage>
</organism>
<feature type="domain" description="NlpC/P60" evidence="5">
    <location>
        <begin position="125"/>
        <end position="239"/>
    </location>
</feature>
<dbReference type="GO" id="GO:0006508">
    <property type="term" value="P:proteolysis"/>
    <property type="evidence" value="ECO:0007669"/>
    <property type="project" value="UniProtKB-KW"/>
</dbReference>
<dbReference type="CDD" id="cd00146">
    <property type="entry name" value="PKD"/>
    <property type="match status" value="1"/>
</dbReference>
<accession>A0A3N0HYQ2</accession>
<dbReference type="Gene3D" id="3.90.1720.10">
    <property type="entry name" value="endopeptidase domain like (from Nostoc punctiforme)"/>
    <property type="match status" value="1"/>
</dbReference>
<dbReference type="EMBL" id="RJQC01000003">
    <property type="protein sequence ID" value="RNM29885.1"/>
    <property type="molecule type" value="Genomic_DNA"/>
</dbReference>
<keyword evidence="2" id="KW-0645">Protease</keyword>
<keyword evidence="7" id="KW-1185">Reference proteome</keyword>
<dbReference type="InterPro" id="IPR038765">
    <property type="entry name" value="Papain-like_cys_pep_sf"/>
</dbReference>
<proteinExistence type="inferred from homology"/>
<dbReference type="OrthoDB" id="9808890at2"/>
<dbReference type="Gene3D" id="2.60.40.10">
    <property type="entry name" value="Immunoglobulins"/>
    <property type="match status" value="1"/>
</dbReference>
<comment type="similarity">
    <text evidence="1">Belongs to the peptidase C40 family.</text>
</comment>
<dbReference type="SUPFAM" id="SSF54001">
    <property type="entry name" value="Cysteine proteinases"/>
    <property type="match status" value="1"/>
</dbReference>
<evidence type="ECO:0000256" key="1">
    <source>
        <dbReference type="ARBA" id="ARBA00007074"/>
    </source>
</evidence>
<dbReference type="InterPro" id="IPR013783">
    <property type="entry name" value="Ig-like_fold"/>
</dbReference>
<evidence type="ECO:0000313" key="7">
    <source>
        <dbReference type="Proteomes" id="UP000276568"/>
    </source>
</evidence>
<dbReference type="InterPro" id="IPR000064">
    <property type="entry name" value="NLP_P60_dom"/>
</dbReference>
<dbReference type="Proteomes" id="UP000276568">
    <property type="component" value="Unassembled WGS sequence"/>
</dbReference>
<evidence type="ECO:0000313" key="6">
    <source>
        <dbReference type="EMBL" id="RNM29885.1"/>
    </source>
</evidence>
<dbReference type="Pfam" id="PF00877">
    <property type="entry name" value="NLPC_P60"/>
    <property type="match status" value="1"/>
</dbReference>
<evidence type="ECO:0000259" key="5">
    <source>
        <dbReference type="PROSITE" id="PS51935"/>
    </source>
</evidence>
<reference evidence="6 7" key="1">
    <citation type="submission" date="2018-11" db="EMBL/GenBank/DDBJ databases">
        <title>Clostridium sp. nov., a member of the family Erysipelotrichaceae isolated from pig faeces.</title>
        <authorList>
            <person name="Chang Y.-H."/>
        </authorList>
    </citation>
    <scope>NUCLEOTIDE SEQUENCE [LARGE SCALE GENOMIC DNA]</scope>
    <source>
        <strain evidence="6 7">YH-panp20</strain>
    </source>
</reference>
<comment type="caution">
    <text evidence="6">The sequence shown here is derived from an EMBL/GenBank/DDBJ whole genome shotgun (WGS) entry which is preliminary data.</text>
</comment>
<protein>
    <recommendedName>
        <fullName evidence="5">NlpC/P60 domain-containing protein</fullName>
    </recommendedName>
</protein>
<name>A0A3N0HYQ2_9FIRM</name>
<evidence type="ECO:0000256" key="2">
    <source>
        <dbReference type="ARBA" id="ARBA00022670"/>
    </source>
</evidence>
<evidence type="ECO:0000256" key="3">
    <source>
        <dbReference type="ARBA" id="ARBA00022801"/>
    </source>
</evidence>
<gene>
    <name evidence="6" type="ORF">EDX97_08740</name>
</gene>